<name>A0A9P6WFF5_9ASCO</name>
<dbReference type="InterPro" id="IPR001841">
    <property type="entry name" value="Znf_RING"/>
</dbReference>
<evidence type="ECO:0000256" key="1">
    <source>
        <dbReference type="ARBA" id="ARBA00022723"/>
    </source>
</evidence>
<dbReference type="Pfam" id="PF13445">
    <property type="entry name" value="zf-RING_UBOX"/>
    <property type="match status" value="1"/>
</dbReference>
<dbReference type="EMBL" id="PUHW01000819">
    <property type="protein sequence ID" value="KAG0684393.1"/>
    <property type="molecule type" value="Genomic_DNA"/>
</dbReference>
<protein>
    <recommendedName>
        <fullName evidence="6">RING-type domain-containing protein</fullName>
    </recommendedName>
</protein>
<dbReference type="Gene3D" id="3.30.40.10">
    <property type="entry name" value="Zinc/RING finger domain, C3HC4 (zinc finger)"/>
    <property type="match status" value="1"/>
</dbReference>
<comment type="caution">
    <text evidence="7">The sequence shown here is derived from an EMBL/GenBank/DDBJ whole genome shotgun (WGS) entry which is preliminary data.</text>
</comment>
<evidence type="ECO:0000259" key="6">
    <source>
        <dbReference type="PROSITE" id="PS50089"/>
    </source>
</evidence>
<organism evidence="7 8">
    <name type="scientific">Pichia californica</name>
    <dbReference type="NCBI Taxonomy" id="460514"/>
    <lineage>
        <taxon>Eukaryota</taxon>
        <taxon>Fungi</taxon>
        <taxon>Dikarya</taxon>
        <taxon>Ascomycota</taxon>
        <taxon>Saccharomycotina</taxon>
        <taxon>Pichiomycetes</taxon>
        <taxon>Pichiales</taxon>
        <taxon>Pichiaceae</taxon>
        <taxon>Pichia</taxon>
    </lineage>
</organism>
<evidence type="ECO:0000256" key="3">
    <source>
        <dbReference type="ARBA" id="ARBA00022833"/>
    </source>
</evidence>
<keyword evidence="8" id="KW-1185">Reference proteome</keyword>
<dbReference type="AlphaFoldDB" id="A0A9P6WFF5"/>
<sequence>MVEQIGYDYPINIWNNIKKENNDNNNNETKITKIDLKSLNYLSSIKSIEYISCPICKLPFIEPWSTICGHTFCKECIFESLKSNFGNRCPLDRVNLHISKKLQFELNLNTTENNDIEEINNDDNDDNYDDDVNNNNN</sequence>
<dbReference type="Proteomes" id="UP000697127">
    <property type="component" value="Unassembled WGS sequence"/>
</dbReference>
<dbReference type="PANTHER" id="PTHR23327">
    <property type="entry name" value="RING FINGER PROTEIN 127"/>
    <property type="match status" value="1"/>
</dbReference>
<gene>
    <name evidence="7" type="ORF">C6P40_005084</name>
</gene>
<evidence type="ECO:0000313" key="7">
    <source>
        <dbReference type="EMBL" id="KAG0684393.1"/>
    </source>
</evidence>
<dbReference type="SUPFAM" id="SSF57850">
    <property type="entry name" value="RING/U-box"/>
    <property type="match status" value="1"/>
</dbReference>
<feature type="non-terminal residue" evidence="7">
    <location>
        <position position="137"/>
    </location>
</feature>
<dbReference type="PROSITE" id="PS00518">
    <property type="entry name" value="ZF_RING_1"/>
    <property type="match status" value="1"/>
</dbReference>
<dbReference type="PANTHER" id="PTHR23327:SF51">
    <property type="entry name" value="TRANSCRIPTIONAL REGULATOR OF YEAST FORM ADHERENCE 3"/>
    <property type="match status" value="1"/>
</dbReference>
<keyword evidence="2 4" id="KW-0863">Zinc-finger</keyword>
<evidence type="ECO:0000256" key="2">
    <source>
        <dbReference type="ARBA" id="ARBA00022771"/>
    </source>
</evidence>
<proteinExistence type="predicted"/>
<dbReference type="GO" id="GO:0008270">
    <property type="term" value="F:zinc ion binding"/>
    <property type="evidence" value="ECO:0007669"/>
    <property type="project" value="UniProtKB-KW"/>
</dbReference>
<feature type="domain" description="RING-type" evidence="6">
    <location>
        <begin position="53"/>
        <end position="93"/>
    </location>
</feature>
<dbReference type="InterPro" id="IPR017907">
    <property type="entry name" value="Znf_RING_CS"/>
</dbReference>
<feature type="region of interest" description="Disordered" evidence="5">
    <location>
        <begin position="115"/>
        <end position="137"/>
    </location>
</feature>
<evidence type="ECO:0000313" key="8">
    <source>
        <dbReference type="Proteomes" id="UP000697127"/>
    </source>
</evidence>
<reference evidence="7" key="1">
    <citation type="submission" date="2020-11" db="EMBL/GenBank/DDBJ databases">
        <title>Kefir isolates.</title>
        <authorList>
            <person name="Marcisauskas S."/>
            <person name="Kim Y."/>
            <person name="Blasche S."/>
        </authorList>
    </citation>
    <scope>NUCLEOTIDE SEQUENCE</scope>
    <source>
        <strain evidence="7">Olga-1</strain>
    </source>
</reference>
<accession>A0A9P6WFF5</accession>
<keyword evidence="3" id="KW-0862">Zinc</keyword>
<dbReference type="PROSITE" id="PS50089">
    <property type="entry name" value="ZF_RING_2"/>
    <property type="match status" value="1"/>
</dbReference>
<dbReference type="InterPro" id="IPR027370">
    <property type="entry name" value="Znf-RING_euk"/>
</dbReference>
<keyword evidence="1" id="KW-0479">Metal-binding</keyword>
<evidence type="ECO:0000256" key="5">
    <source>
        <dbReference type="SAM" id="MobiDB-lite"/>
    </source>
</evidence>
<evidence type="ECO:0000256" key="4">
    <source>
        <dbReference type="PROSITE-ProRule" id="PRU00175"/>
    </source>
</evidence>
<dbReference type="InterPro" id="IPR013083">
    <property type="entry name" value="Znf_RING/FYVE/PHD"/>
</dbReference>